<evidence type="ECO:0000313" key="8">
    <source>
        <dbReference type="Proteomes" id="UP001465976"/>
    </source>
</evidence>
<evidence type="ECO:0000256" key="5">
    <source>
        <dbReference type="SAM" id="SignalP"/>
    </source>
</evidence>
<feature type="signal peptide" evidence="5">
    <location>
        <begin position="1"/>
        <end position="20"/>
    </location>
</feature>
<gene>
    <name evidence="7" type="ORF">V5O48_005637</name>
</gene>
<keyword evidence="5" id="KW-0732">Signal</keyword>
<evidence type="ECO:0000256" key="1">
    <source>
        <dbReference type="ARBA" id="ARBA00001974"/>
    </source>
</evidence>
<keyword evidence="3" id="KW-0285">Flavoprotein</keyword>
<protein>
    <recommendedName>
        <fullName evidence="6">Glucose-methanol-choline oxidoreductase N-terminal domain-containing protein</fullName>
    </recommendedName>
</protein>
<evidence type="ECO:0000259" key="6">
    <source>
        <dbReference type="PROSITE" id="PS00624"/>
    </source>
</evidence>
<dbReference type="SUPFAM" id="SSF51905">
    <property type="entry name" value="FAD/NAD(P)-binding domain"/>
    <property type="match status" value="1"/>
</dbReference>
<feature type="chain" id="PRO_5046734587" description="Glucose-methanol-choline oxidoreductase N-terminal domain-containing protein" evidence="5">
    <location>
        <begin position="21"/>
        <end position="610"/>
    </location>
</feature>
<comment type="similarity">
    <text evidence="2">Belongs to the GMC oxidoreductase family.</text>
</comment>
<dbReference type="InterPro" id="IPR012132">
    <property type="entry name" value="GMC_OxRdtase"/>
</dbReference>
<comment type="caution">
    <text evidence="7">The sequence shown here is derived from an EMBL/GenBank/DDBJ whole genome shotgun (WGS) entry which is preliminary data.</text>
</comment>
<proteinExistence type="inferred from homology"/>
<evidence type="ECO:0000313" key="7">
    <source>
        <dbReference type="EMBL" id="KAL0576339.1"/>
    </source>
</evidence>
<dbReference type="Gene3D" id="3.30.560.10">
    <property type="entry name" value="Glucose Oxidase, domain 3"/>
    <property type="match status" value="1"/>
</dbReference>
<organism evidence="7 8">
    <name type="scientific">Marasmius crinis-equi</name>
    <dbReference type="NCBI Taxonomy" id="585013"/>
    <lineage>
        <taxon>Eukaryota</taxon>
        <taxon>Fungi</taxon>
        <taxon>Dikarya</taxon>
        <taxon>Basidiomycota</taxon>
        <taxon>Agaricomycotina</taxon>
        <taxon>Agaricomycetes</taxon>
        <taxon>Agaricomycetidae</taxon>
        <taxon>Agaricales</taxon>
        <taxon>Marasmiineae</taxon>
        <taxon>Marasmiaceae</taxon>
        <taxon>Marasmius</taxon>
    </lineage>
</organism>
<name>A0ABR3FM90_9AGAR</name>
<comment type="cofactor">
    <cofactor evidence="1">
        <name>FAD</name>
        <dbReference type="ChEBI" id="CHEBI:57692"/>
    </cofactor>
</comment>
<sequence>MPRLHAWLVFSAIAVSGSLGKIYNDISGIHESQYDFIIAGGGTAGLVVANRLSENSKVSVLVIEAGISNENALNIEVPFYCTRASPRTPYDWNYTTIPQQALNSRVIDYPRGHVIGGSSSTNFMIYTRGSSEDYDRIAKETNDPGWSWEKLKPFILRNEIVTPPADKHNTTGQYDPSVHGHSGINPDSLPGYHEPMNDRIIQTTRELSDEFPFNLDYNSGSHLGIGWGIATIVNGSRSSSATSYLGPKYASRKNLDVVLNARVTRVFTKGKNSSLEIDGVEVAASAQGPRKRIQATKEVILSAGSIGSPQILMNSGIGDAAALGKLGIKSVLHNPSVGQNLTDHPVLGNIWVVNETNTWEAITRNSTEDARQLDIWKKKRQGPLTNTITTQLAWLRLPDDSPIFQTHADPAAGPNTAHYEFVFANGYRGTPPATGNYFSISTVVATPAARESPSIAVICGDLTSSLVGGSIQLASSDPFVPPTIDPNFLNNDFDMFVMKYAIQAARRFAAANAWKGYILSPYTNATTDEEIDFYIRNNTRTIAHPLGTAAMTAKNAKYGVVNPDLRVKGISGLRVVDASVFPHIPSAHTQVPVYIVAERGSQLIKDAWKL</sequence>
<dbReference type="Gene3D" id="3.50.50.60">
    <property type="entry name" value="FAD/NAD(P)-binding domain"/>
    <property type="match status" value="1"/>
</dbReference>
<accession>A0ABR3FM90</accession>
<dbReference type="Proteomes" id="UP001465976">
    <property type="component" value="Unassembled WGS sequence"/>
</dbReference>
<dbReference type="InterPro" id="IPR036188">
    <property type="entry name" value="FAD/NAD-bd_sf"/>
</dbReference>
<evidence type="ECO:0000256" key="2">
    <source>
        <dbReference type="ARBA" id="ARBA00010790"/>
    </source>
</evidence>
<dbReference type="EMBL" id="JBAHYK010000229">
    <property type="protein sequence ID" value="KAL0576339.1"/>
    <property type="molecule type" value="Genomic_DNA"/>
</dbReference>
<dbReference type="PIRSF" id="PIRSF000137">
    <property type="entry name" value="Alcohol_oxidase"/>
    <property type="match status" value="1"/>
</dbReference>
<dbReference type="InterPro" id="IPR007867">
    <property type="entry name" value="GMC_OxRtase_C"/>
</dbReference>
<dbReference type="PROSITE" id="PS00624">
    <property type="entry name" value="GMC_OXRED_2"/>
    <property type="match status" value="1"/>
</dbReference>
<feature type="domain" description="Glucose-methanol-choline oxidoreductase N-terminal" evidence="6">
    <location>
        <begin position="304"/>
        <end position="318"/>
    </location>
</feature>
<keyword evidence="8" id="KW-1185">Reference proteome</keyword>
<reference evidence="7 8" key="1">
    <citation type="submission" date="2024-02" db="EMBL/GenBank/DDBJ databases">
        <title>A draft genome for the cacao thread blight pathogen Marasmius crinis-equi.</title>
        <authorList>
            <person name="Cohen S.P."/>
            <person name="Baruah I.K."/>
            <person name="Amoako-Attah I."/>
            <person name="Bukari Y."/>
            <person name="Meinhardt L.W."/>
            <person name="Bailey B.A."/>
        </authorList>
    </citation>
    <scope>NUCLEOTIDE SEQUENCE [LARGE SCALE GENOMIC DNA]</scope>
    <source>
        <strain evidence="7 8">GH-76</strain>
    </source>
</reference>
<dbReference type="PANTHER" id="PTHR11552:SF147">
    <property type="entry name" value="CHOLINE DEHYDROGENASE, MITOCHONDRIAL"/>
    <property type="match status" value="1"/>
</dbReference>
<dbReference type="PANTHER" id="PTHR11552">
    <property type="entry name" value="GLUCOSE-METHANOL-CHOLINE GMC OXIDOREDUCTASE"/>
    <property type="match status" value="1"/>
</dbReference>
<evidence type="ECO:0000256" key="4">
    <source>
        <dbReference type="ARBA" id="ARBA00022827"/>
    </source>
</evidence>
<dbReference type="SUPFAM" id="SSF54373">
    <property type="entry name" value="FAD-linked reductases, C-terminal domain"/>
    <property type="match status" value="1"/>
</dbReference>
<keyword evidence="4" id="KW-0274">FAD</keyword>
<dbReference type="Pfam" id="PF00732">
    <property type="entry name" value="GMC_oxred_N"/>
    <property type="match status" value="1"/>
</dbReference>
<dbReference type="Pfam" id="PF05199">
    <property type="entry name" value="GMC_oxred_C"/>
    <property type="match status" value="1"/>
</dbReference>
<dbReference type="InterPro" id="IPR000172">
    <property type="entry name" value="GMC_OxRdtase_N"/>
</dbReference>
<evidence type="ECO:0000256" key="3">
    <source>
        <dbReference type="ARBA" id="ARBA00022630"/>
    </source>
</evidence>